<name>A0A8T8WKV1_ASPJA</name>
<gene>
    <name evidence="1" type="ORF">BO86DRAFT_17111</name>
</gene>
<evidence type="ECO:0000313" key="2">
    <source>
        <dbReference type="Proteomes" id="UP000249497"/>
    </source>
</evidence>
<dbReference type="Proteomes" id="UP000249497">
    <property type="component" value="Unassembled WGS sequence"/>
</dbReference>
<dbReference type="EMBL" id="KZ824872">
    <property type="protein sequence ID" value="RAH76376.1"/>
    <property type="molecule type" value="Genomic_DNA"/>
</dbReference>
<sequence>MQYRGLIMFSVTVEMRRQISINRMEHEISCNATTEYRQWRESGQDRRSSGNVLVSSLSLWDEHDHKDRDPRFTTSASGLLLSSDCLSAWCQQHTTKSRRHFDRSLRPGRNHPTCHSFTDLPVLFPNHDEPQLEKCEWSGCCAGSRVSLPVVPRNPINPVLSRSLAPLTHSLTHSSNTASASASTFP</sequence>
<reference evidence="1 2" key="1">
    <citation type="submission" date="2018-02" db="EMBL/GenBank/DDBJ databases">
        <title>The genomes of Aspergillus section Nigri reveals drivers in fungal speciation.</title>
        <authorList>
            <consortium name="DOE Joint Genome Institute"/>
            <person name="Vesth T.C."/>
            <person name="Nybo J."/>
            <person name="Theobald S."/>
            <person name="Brandl J."/>
            <person name="Frisvad J.C."/>
            <person name="Nielsen K.F."/>
            <person name="Lyhne E.K."/>
            <person name="Kogle M.E."/>
            <person name="Kuo A."/>
            <person name="Riley R."/>
            <person name="Clum A."/>
            <person name="Nolan M."/>
            <person name="Lipzen A."/>
            <person name="Salamov A."/>
            <person name="Henrissat B."/>
            <person name="Wiebenga A."/>
            <person name="De vries R.P."/>
            <person name="Grigoriev I.V."/>
            <person name="Mortensen U.H."/>
            <person name="Andersen M.R."/>
            <person name="Baker S.E."/>
        </authorList>
    </citation>
    <scope>NUCLEOTIDE SEQUENCE [LARGE SCALE GENOMIC DNA]</scope>
    <source>
        <strain evidence="1 2">CBS 114.51</strain>
    </source>
</reference>
<accession>A0A8T8WKV1</accession>
<dbReference type="RefSeq" id="XP_025522270.1">
    <property type="nucleotide sequence ID" value="XM_025666507.1"/>
</dbReference>
<dbReference type="GeneID" id="37170199"/>
<organism evidence="1 2">
    <name type="scientific">Aspergillus japonicus CBS 114.51</name>
    <dbReference type="NCBI Taxonomy" id="1448312"/>
    <lineage>
        <taxon>Eukaryota</taxon>
        <taxon>Fungi</taxon>
        <taxon>Dikarya</taxon>
        <taxon>Ascomycota</taxon>
        <taxon>Pezizomycotina</taxon>
        <taxon>Eurotiomycetes</taxon>
        <taxon>Eurotiomycetidae</taxon>
        <taxon>Eurotiales</taxon>
        <taxon>Aspergillaceae</taxon>
        <taxon>Aspergillus</taxon>
        <taxon>Aspergillus subgen. Circumdati</taxon>
    </lineage>
</organism>
<protein>
    <submittedName>
        <fullName evidence="1">Uncharacterized protein</fullName>
    </submittedName>
</protein>
<dbReference type="AlphaFoldDB" id="A0A8T8WKV1"/>
<proteinExistence type="predicted"/>
<evidence type="ECO:0000313" key="1">
    <source>
        <dbReference type="EMBL" id="RAH76376.1"/>
    </source>
</evidence>
<keyword evidence="2" id="KW-1185">Reference proteome</keyword>